<name>A0AAV7XMK1_9NEOP</name>
<dbReference type="AlphaFoldDB" id="A0AAV7XMK1"/>
<feature type="compositionally biased region" description="Low complexity" evidence="1">
    <location>
        <begin position="108"/>
        <end position="120"/>
    </location>
</feature>
<feature type="region of interest" description="Disordered" evidence="1">
    <location>
        <begin position="21"/>
        <end position="52"/>
    </location>
</feature>
<feature type="region of interest" description="Disordered" evidence="1">
    <location>
        <begin position="133"/>
        <end position="156"/>
    </location>
</feature>
<gene>
    <name evidence="2" type="ORF">ONE63_008474</name>
</gene>
<organism evidence="2 3">
    <name type="scientific">Megalurothrips usitatus</name>
    <name type="common">bean blossom thrips</name>
    <dbReference type="NCBI Taxonomy" id="439358"/>
    <lineage>
        <taxon>Eukaryota</taxon>
        <taxon>Metazoa</taxon>
        <taxon>Ecdysozoa</taxon>
        <taxon>Arthropoda</taxon>
        <taxon>Hexapoda</taxon>
        <taxon>Insecta</taxon>
        <taxon>Pterygota</taxon>
        <taxon>Neoptera</taxon>
        <taxon>Paraneoptera</taxon>
        <taxon>Thysanoptera</taxon>
        <taxon>Terebrantia</taxon>
        <taxon>Thripoidea</taxon>
        <taxon>Thripidae</taxon>
        <taxon>Megalurothrips</taxon>
    </lineage>
</organism>
<feature type="compositionally biased region" description="Pro residues" evidence="1">
    <location>
        <begin position="30"/>
        <end position="40"/>
    </location>
</feature>
<sequence>MMWPEHGLASPIASLHKSLSRLAPRAAAPSPSPAASPAPSWPEDLAATPGSPNAFLEALKACSHSEDQPLDFSLGASPPAAARGGAAHNGTAALHRHTPDPADDKGRSSASPEAAAARLTAADETAALAALGSGSGAGLTTSSSASSAASRISPAW</sequence>
<feature type="region of interest" description="Disordered" evidence="1">
    <location>
        <begin position="66"/>
        <end position="120"/>
    </location>
</feature>
<protein>
    <submittedName>
        <fullName evidence="2">Uncharacterized protein</fullName>
    </submittedName>
</protein>
<evidence type="ECO:0000313" key="3">
    <source>
        <dbReference type="Proteomes" id="UP001075354"/>
    </source>
</evidence>
<feature type="compositionally biased region" description="Low complexity" evidence="1">
    <location>
        <begin position="133"/>
        <end position="150"/>
    </location>
</feature>
<evidence type="ECO:0000256" key="1">
    <source>
        <dbReference type="SAM" id="MobiDB-lite"/>
    </source>
</evidence>
<accession>A0AAV7XMK1</accession>
<feature type="compositionally biased region" description="Basic and acidic residues" evidence="1">
    <location>
        <begin position="97"/>
        <end position="107"/>
    </location>
</feature>
<reference evidence="2" key="1">
    <citation type="submission" date="2022-12" db="EMBL/GenBank/DDBJ databases">
        <title>Chromosome-level genome assembly of the bean flower thrips Megalurothrips usitatus.</title>
        <authorList>
            <person name="Ma L."/>
            <person name="Liu Q."/>
            <person name="Li H."/>
            <person name="Cai W."/>
        </authorList>
    </citation>
    <scope>NUCLEOTIDE SEQUENCE</scope>
    <source>
        <strain evidence="2">Cailab_2022a</strain>
    </source>
</reference>
<dbReference type="EMBL" id="JAPTSV010000006">
    <property type="protein sequence ID" value="KAJ1526926.1"/>
    <property type="molecule type" value="Genomic_DNA"/>
</dbReference>
<keyword evidence="3" id="KW-1185">Reference proteome</keyword>
<dbReference type="Proteomes" id="UP001075354">
    <property type="component" value="Chromosome 6"/>
</dbReference>
<evidence type="ECO:0000313" key="2">
    <source>
        <dbReference type="EMBL" id="KAJ1526926.1"/>
    </source>
</evidence>
<feature type="compositionally biased region" description="Low complexity" evidence="1">
    <location>
        <begin position="75"/>
        <end position="93"/>
    </location>
</feature>
<comment type="caution">
    <text evidence="2">The sequence shown here is derived from an EMBL/GenBank/DDBJ whole genome shotgun (WGS) entry which is preliminary data.</text>
</comment>
<proteinExistence type="predicted"/>